<evidence type="ECO:0000256" key="8">
    <source>
        <dbReference type="ARBA" id="ARBA00034078"/>
    </source>
</evidence>
<dbReference type="InterPro" id="IPR017896">
    <property type="entry name" value="4Fe4S_Fe-S-bd"/>
</dbReference>
<dbReference type="PROSITE" id="PS51085">
    <property type="entry name" value="2FE2S_FER_2"/>
    <property type="match status" value="1"/>
</dbReference>
<dbReference type="InterPro" id="IPR006656">
    <property type="entry name" value="Mopterin_OxRdtase"/>
</dbReference>
<dbReference type="RefSeq" id="WP_190382683.1">
    <property type="nucleotide sequence ID" value="NZ_JACJQT010000014.1"/>
</dbReference>
<dbReference type="CDD" id="cd00508">
    <property type="entry name" value="MopB_CT_Fdh-Nap-like"/>
    <property type="match status" value="1"/>
</dbReference>
<dbReference type="InterPro" id="IPR006963">
    <property type="entry name" value="Mopterin_OxRdtase_4Fe-4S_dom"/>
</dbReference>
<dbReference type="InterPro" id="IPR017900">
    <property type="entry name" value="4Fe4S_Fe_S_CS"/>
</dbReference>
<feature type="domain" description="4Fe-4S ferredoxin-type" evidence="10">
    <location>
        <begin position="134"/>
        <end position="153"/>
    </location>
</feature>
<dbReference type="SUPFAM" id="SSF54292">
    <property type="entry name" value="2Fe-2S ferredoxin-like"/>
    <property type="match status" value="1"/>
</dbReference>
<feature type="domain" description="2Fe-2S ferredoxin-type" evidence="9">
    <location>
        <begin position="1"/>
        <end position="80"/>
    </location>
</feature>
<dbReference type="PROSITE" id="PS00551">
    <property type="entry name" value="MOLYBDOPTERIN_PROK_1"/>
    <property type="match status" value="1"/>
</dbReference>
<evidence type="ECO:0000256" key="3">
    <source>
        <dbReference type="ARBA" id="ARBA00022723"/>
    </source>
</evidence>
<dbReference type="Pfam" id="PF01568">
    <property type="entry name" value="Molydop_binding"/>
    <property type="match status" value="1"/>
</dbReference>
<keyword evidence="2" id="KW-0004">4Fe-4S</keyword>
<evidence type="ECO:0000256" key="2">
    <source>
        <dbReference type="ARBA" id="ARBA00022485"/>
    </source>
</evidence>
<keyword evidence="13" id="KW-1185">Reference proteome</keyword>
<keyword evidence="3" id="KW-0479">Metal-binding</keyword>
<accession>A0ABR8BWS3</accession>
<dbReference type="Proteomes" id="UP000606721">
    <property type="component" value="Unassembled WGS sequence"/>
</dbReference>
<dbReference type="CDD" id="cd00207">
    <property type="entry name" value="fer2"/>
    <property type="match status" value="1"/>
</dbReference>
<dbReference type="InterPro" id="IPR000283">
    <property type="entry name" value="NADH_UbQ_OxRdtase_75kDa_su_CS"/>
</dbReference>
<dbReference type="Pfam" id="PF13510">
    <property type="entry name" value="Fer2_4"/>
    <property type="match status" value="1"/>
</dbReference>
<dbReference type="PROSITE" id="PS51669">
    <property type="entry name" value="4FE4S_MOW_BIS_MGD"/>
    <property type="match status" value="1"/>
</dbReference>
<dbReference type="InterPro" id="IPR036010">
    <property type="entry name" value="2Fe-2S_ferredoxin-like_sf"/>
</dbReference>
<dbReference type="Gene3D" id="2.20.25.90">
    <property type="entry name" value="ADC-like domains"/>
    <property type="match status" value="1"/>
</dbReference>
<comment type="similarity">
    <text evidence="1">In the C-terminal section; belongs to the prokaryotic molybdopterin-containing oxidoreductase family.</text>
</comment>
<dbReference type="InterPro" id="IPR041924">
    <property type="entry name" value="Formate_Dh-H_N"/>
</dbReference>
<keyword evidence="6" id="KW-0408">Iron</keyword>
<dbReference type="SUPFAM" id="SSF50692">
    <property type="entry name" value="ADC-like"/>
    <property type="match status" value="1"/>
</dbReference>
<dbReference type="PANTHER" id="PTHR43105:SF14">
    <property type="entry name" value="FORMATE DEHYDROGENASE H"/>
    <property type="match status" value="1"/>
</dbReference>
<dbReference type="InterPro" id="IPR006657">
    <property type="entry name" value="MoPterin_dinucl-bd_dom"/>
</dbReference>
<dbReference type="InterPro" id="IPR050123">
    <property type="entry name" value="Prok_molybdopt-oxidoreductase"/>
</dbReference>
<dbReference type="Pfam" id="PF04879">
    <property type="entry name" value="Molybdop_Fe4S4"/>
    <property type="match status" value="1"/>
</dbReference>
<dbReference type="InterPro" id="IPR006478">
    <property type="entry name" value="Formate_DH_asu"/>
</dbReference>
<dbReference type="SMART" id="SM00926">
    <property type="entry name" value="Molybdop_Fe4S4"/>
    <property type="match status" value="1"/>
</dbReference>
<evidence type="ECO:0000256" key="7">
    <source>
        <dbReference type="ARBA" id="ARBA00023014"/>
    </source>
</evidence>
<dbReference type="PROSITE" id="PS51379">
    <property type="entry name" value="4FE4S_FER_2"/>
    <property type="match status" value="2"/>
</dbReference>
<dbReference type="Gene3D" id="3.40.50.740">
    <property type="match status" value="1"/>
</dbReference>
<organism evidence="12 13">
    <name type="scientific">Aphanizomenon flos-aquae FACHB-1040</name>
    <dbReference type="NCBI Taxonomy" id="2692887"/>
    <lineage>
        <taxon>Bacteria</taxon>
        <taxon>Bacillati</taxon>
        <taxon>Cyanobacteriota</taxon>
        <taxon>Cyanophyceae</taxon>
        <taxon>Nostocales</taxon>
        <taxon>Aphanizomenonaceae</taxon>
        <taxon>Aphanizomenon</taxon>
    </lineage>
</organism>
<protein>
    <submittedName>
        <fullName evidence="12">Formate dehydrogenase subunit alpha</fullName>
    </submittedName>
</protein>
<dbReference type="Pfam" id="PF00037">
    <property type="entry name" value="Fer4"/>
    <property type="match status" value="1"/>
</dbReference>
<dbReference type="InterPro" id="IPR001041">
    <property type="entry name" value="2Fe-2S_ferredoxin-type"/>
</dbReference>
<dbReference type="EMBL" id="JACJQT010000014">
    <property type="protein sequence ID" value="MBD2278152.1"/>
    <property type="molecule type" value="Genomic_DNA"/>
</dbReference>
<evidence type="ECO:0000259" key="9">
    <source>
        <dbReference type="PROSITE" id="PS51085"/>
    </source>
</evidence>
<dbReference type="SUPFAM" id="SSF53706">
    <property type="entry name" value="Formate dehydrogenase/DMSO reductase, domains 1-3"/>
    <property type="match status" value="1"/>
</dbReference>
<dbReference type="Gene3D" id="3.40.228.10">
    <property type="entry name" value="Dimethylsulfoxide Reductase, domain 2"/>
    <property type="match status" value="1"/>
</dbReference>
<evidence type="ECO:0000259" key="10">
    <source>
        <dbReference type="PROSITE" id="PS51379"/>
    </source>
</evidence>
<dbReference type="Pfam" id="PF00384">
    <property type="entry name" value="Molybdopterin"/>
    <property type="match status" value="1"/>
</dbReference>
<comment type="cofactor">
    <cofactor evidence="8">
        <name>[2Fe-2S] cluster</name>
        <dbReference type="ChEBI" id="CHEBI:190135"/>
    </cofactor>
</comment>
<dbReference type="PANTHER" id="PTHR43105">
    <property type="entry name" value="RESPIRATORY NITRATE REDUCTASE"/>
    <property type="match status" value="1"/>
</dbReference>
<sequence length="889" mass="97124">MNSPQAKINGQIVDIKDGETILQAAKRLGMEIPTLCYADGMHPEGGCRMCLVESNQKNRPLGACHTPIQAGMKIQTHTPKLEALRRDILSLYLDNEQPVFQGNGQETKFTRLLQDYQLTAIANAHPAKVDESHPYLRFNPNTCITCRLCLNACEQIQGQFVYSVAGRGSESHLIFGAGKSFAESPCVACGACVDQCPTGAISDRNRFTASHIETVTQTVCGYCGVGCRLEVSTAQGKVVQITGVPTAVVNHGHLCLKGRYAHTYHHSSERLTQPIKRVGQEFQPISWQEAIELIAGELLRIKAEYGKDALGVFTSSRSTNEAAYLLQKLFRTIIGTNNIDCCARVCHSSTATALQMVTGAGAATASYLDIEKAKCIVIAGANPTEAHPVIGSRIKQAVLKGARLVVIDPRRIELAEYADIHLQLLPGTNVPLLNALAKVLIAEDLINHDYLNERVEGYEEFRAFVNHLSLDEIASITTVETNLIREAAQLIGSYGQTLFVHGLGLSELTQGTASVITLCNLGMLTGSIGGEGAGMLPLRGQNNVQGNADMGSMPNLITGYQPLNDPALRRRLEPLWGGLPPEQPGLTSQEMIDAAARGEIRALWCQGEDMVQSDPNETHVKKALSNLDFMVVQDLFFCETARYAHLILPAAAALEQEGTFTNAERRIQYVRPTVPSPGEARPDWEAIRDVAVKMGANWHYQHPGEIMDEIAQVAPHYFGGVSYARLAGDGLQWPCPSPDHPGTVTVHADRFMGGKGQLVAIDYVPSPEHGVKGYPFLLITGRLLEHYNVGTMTRRTANQELVPEDVLEIHPGDADQENIADGEQVNLESRWGSIQVKVKKSRRIAPGTLFLSFHYPETHTNRITGPHLDPQSKCPQYKAVAVRLQPNKS</sequence>
<keyword evidence="7" id="KW-0411">Iron-sulfur</keyword>
<evidence type="ECO:0000256" key="5">
    <source>
        <dbReference type="ARBA" id="ARBA00023002"/>
    </source>
</evidence>
<dbReference type="SUPFAM" id="SSF54862">
    <property type="entry name" value="4Fe-4S ferredoxins"/>
    <property type="match status" value="1"/>
</dbReference>
<feature type="domain" description="4Fe-4S ferredoxin-type" evidence="10">
    <location>
        <begin position="177"/>
        <end position="206"/>
    </location>
</feature>
<dbReference type="PIRSF" id="PIRSF036643">
    <property type="entry name" value="FDH_alpha"/>
    <property type="match status" value="1"/>
</dbReference>
<reference evidence="12 13" key="1">
    <citation type="journal article" date="2020" name="ISME J.">
        <title>Comparative genomics reveals insights into cyanobacterial evolution and habitat adaptation.</title>
        <authorList>
            <person name="Chen M.Y."/>
            <person name="Teng W.K."/>
            <person name="Zhao L."/>
            <person name="Hu C.X."/>
            <person name="Zhou Y.K."/>
            <person name="Han B.P."/>
            <person name="Song L.R."/>
            <person name="Shu W.S."/>
        </authorList>
    </citation>
    <scope>NUCLEOTIDE SEQUENCE [LARGE SCALE GENOMIC DNA]</scope>
    <source>
        <strain evidence="12 13">FACHB-1040</strain>
    </source>
</reference>
<dbReference type="Gene3D" id="3.30.70.20">
    <property type="match status" value="1"/>
</dbReference>
<dbReference type="CDD" id="cd02753">
    <property type="entry name" value="MopB_Formate-Dh-H"/>
    <property type="match status" value="1"/>
</dbReference>
<proteinExistence type="inferred from homology"/>
<dbReference type="PROSITE" id="PS00198">
    <property type="entry name" value="4FE4S_FER_1"/>
    <property type="match status" value="2"/>
</dbReference>
<evidence type="ECO:0000256" key="6">
    <source>
        <dbReference type="ARBA" id="ARBA00023004"/>
    </source>
</evidence>
<comment type="caution">
    <text evidence="12">The sequence shown here is derived from an EMBL/GenBank/DDBJ whole genome shotgun (WGS) entry which is preliminary data.</text>
</comment>
<dbReference type="Gene3D" id="3.10.20.740">
    <property type="match status" value="1"/>
</dbReference>
<dbReference type="Gene3D" id="2.40.40.20">
    <property type="match status" value="1"/>
</dbReference>
<evidence type="ECO:0000259" key="11">
    <source>
        <dbReference type="PROSITE" id="PS51669"/>
    </source>
</evidence>
<evidence type="ECO:0000313" key="13">
    <source>
        <dbReference type="Proteomes" id="UP000606721"/>
    </source>
</evidence>
<dbReference type="NCBIfam" id="TIGR01591">
    <property type="entry name" value="Fdh-alpha"/>
    <property type="match status" value="1"/>
</dbReference>
<gene>
    <name evidence="12" type="primary">fdhF</name>
    <name evidence="12" type="ORF">H6F99_07500</name>
</gene>
<evidence type="ECO:0000256" key="1">
    <source>
        <dbReference type="ARBA" id="ARBA00007023"/>
    </source>
</evidence>
<dbReference type="InterPro" id="IPR027467">
    <property type="entry name" value="MopterinOxRdtase_cofactor_BS"/>
</dbReference>
<dbReference type="InterPro" id="IPR009010">
    <property type="entry name" value="Asp_de-COase-like_dom_sf"/>
</dbReference>
<keyword evidence="5" id="KW-0560">Oxidoreductase</keyword>
<evidence type="ECO:0000313" key="12">
    <source>
        <dbReference type="EMBL" id="MBD2278152.1"/>
    </source>
</evidence>
<dbReference type="PROSITE" id="PS00641">
    <property type="entry name" value="COMPLEX1_75K_1"/>
    <property type="match status" value="1"/>
</dbReference>
<evidence type="ECO:0000256" key="4">
    <source>
        <dbReference type="ARBA" id="ARBA00022737"/>
    </source>
</evidence>
<name>A0ABR8BWS3_APHFL</name>
<keyword evidence="4" id="KW-0677">Repeat</keyword>
<feature type="domain" description="4Fe-4S Mo/W bis-MGD-type" evidence="11">
    <location>
        <begin position="213"/>
        <end position="269"/>
    </location>
</feature>